<accession>A0A412PHK6</accession>
<keyword evidence="1" id="KW-1133">Transmembrane helix</keyword>
<keyword evidence="1" id="KW-0472">Membrane</keyword>
<evidence type="ECO:0000256" key="1">
    <source>
        <dbReference type="SAM" id="Phobius"/>
    </source>
</evidence>
<organism evidence="2 3">
    <name type="scientific">Solobacterium moorei</name>
    <dbReference type="NCBI Taxonomy" id="102148"/>
    <lineage>
        <taxon>Bacteria</taxon>
        <taxon>Bacillati</taxon>
        <taxon>Bacillota</taxon>
        <taxon>Erysipelotrichia</taxon>
        <taxon>Erysipelotrichales</taxon>
        <taxon>Erysipelotrichaceae</taxon>
        <taxon>Solobacterium</taxon>
    </lineage>
</organism>
<comment type="caution">
    <text evidence="2">The sequence shown here is derived from an EMBL/GenBank/DDBJ whole genome shotgun (WGS) entry which is preliminary data.</text>
</comment>
<evidence type="ECO:0000313" key="2">
    <source>
        <dbReference type="EMBL" id="RGT57666.1"/>
    </source>
</evidence>
<name>A0A412PHK6_9FIRM</name>
<protein>
    <recommendedName>
        <fullName evidence="4">5-bromo-4-chloroindolyl phosphate hydrolysis protein</fullName>
    </recommendedName>
</protein>
<feature type="transmembrane region" description="Helical" evidence="1">
    <location>
        <begin position="12"/>
        <end position="42"/>
    </location>
</feature>
<dbReference type="RefSeq" id="WP_118764151.1">
    <property type="nucleotide sequence ID" value="NZ_CABJCF010000001.1"/>
</dbReference>
<reference evidence="2 3" key="1">
    <citation type="submission" date="2018-08" db="EMBL/GenBank/DDBJ databases">
        <title>A genome reference for cultivated species of the human gut microbiota.</title>
        <authorList>
            <person name="Zou Y."/>
            <person name="Xue W."/>
            <person name="Luo G."/>
        </authorList>
    </citation>
    <scope>NUCLEOTIDE SEQUENCE [LARGE SCALE GENOMIC DNA]</scope>
    <source>
        <strain evidence="2 3">AF18-46</strain>
    </source>
</reference>
<dbReference type="Proteomes" id="UP000284731">
    <property type="component" value="Unassembled WGS sequence"/>
</dbReference>
<gene>
    <name evidence="2" type="ORF">DWX20_01060</name>
</gene>
<evidence type="ECO:0000313" key="3">
    <source>
        <dbReference type="Proteomes" id="UP000284731"/>
    </source>
</evidence>
<keyword evidence="1" id="KW-0812">Transmembrane</keyword>
<evidence type="ECO:0008006" key="4">
    <source>
        <dbReference type="Google" id="ProtNLM"/>
    </source>
</evidence>
<proteinExistence type="predicted"/>
<dbReference type="EMBL" id="QRWX01000001">
    <property type="protein sequence ID" value="RGT57666.1"/>
    <property type="molecule type" value="Genomic_DNA"/>
</dbReference>
<sequence>MRNRKNSDFGWIFFLIFFLGGGTFIPMLIIVGIVFAIVMAAVNASKRNEQRSNPYASYSSSTYYARSRASNISASQMAKNNIFLRKWFRTHTALNVSTGIELRVRNGEYKSLSNLDVYRNGILVSGLNVFGANYPESYEQILREVSKQADDYQNTDVIDVQATPTNMRKEEVKAEEPSSSAQTYIDQINALNDTIPDEEISNGLFETCALLKQAQKLETTFPASKGKLKKLYEYYLPILVRILKQYDALQTAQTDPNYEETKEKLGKTVVLINDAMKNMIASYTDQDFINLSADMATLNAVLKKDGLTSDGMFEVGHKGGE</sequence>
<dbReference type="AlphaFoldDB" id="A0A412PHK6"/>